<feature type="region of interest" description="Disordered" evidence="1">
    <location>
        <begin position="1"/>
        <end position="108"/>
    </location>
</feature>
<gene>
    <name evidence="2" type="ORF">GJ697_14890</name>
</gene>
<proteinExistence type="predicted"/>
<dbReference type="AlphaFoldDB" id="A0A6L5QHC0"/>
<evidence type="ECO:0000313" key="2">
    <source>
        <dbReference type="EMBL" id="MRX09126.1"/>
    </source>
</evidence>
<feature type="compositionally biased region" description="Basic and acidic residues" evidence="1">
    <location>
        <begin position="86"/>
        <end position="108"/>
    </location>
</feature>
<name>A0A6L5QHC0_9BURK</name>
<accession>A0A6L5QHC0</accession>
<feature type="compositionally biased region" description="Basic and acidic residues" evidence="1">
    <location>
        <begin position="52"/>
        <end position="74"/>
    </location>
</feature>
<dbReference type="EMBL" id="WKJM01000011">
    <property type="protein sequence ID" value="MRX09126.1"/>
    <property type="molecule type" value="Genomic_DNA"/>
</dbReference>
<evidence type="ECO:0000313" key="3">
    <source>
        <dbReference type="Proteomes" id="UP000481037"/>
    </source>
</evidence>
<keyword evidence="3" id="KW-1185">Reference proteome</keyword>
<comment type="caution">
    <text evidence="2">The sequence shown here is derived from an EMBL/GenBank/DDBJ whole genome shotgun (WGS) entry which is preliminary data.</text>
</comment>
<protein>
    <submittedName>
        <fullName evidence="2">Uncharacterized protein</fullName>
    </submittedName>
</protein>
<reference evidence="2 3" key="1">
    <citation type="submission" date="2019-11" db="EMBL/GenBank/DDBJ databases">
        <title>Novel species isolated from a subtropical stream in China.</title>
        <authorList>
            <person name="Lu H."/>
        </authorList>
    </citation>
    <scope>NUCLEOTIDE SEQUENCE [LARGE SCALE GENOMIC DNA]</scope>
    <source>
        <strain evidence="2 3">FT25W</strain>
    </source>
</reference>
<dbReference type="RefSeq" id="WP_154362517.1">
    <property type="nucleotide sequence ID" value="NZ_WKJM01000011.1"/>
</dbReference>
<organism evidence="2 3">
    <name type="scientific">Duganella alba</name>
    <dbReference type="NCBI Taxonomy" id="2666081"/>
    <lineage>
        <taxon>Bacteria</taxon>
        <taxon>Pseudomonadati</taxon>
        <taxon>Pseudomonadota</taxon>
        <taxon>Betaproteobacteria</taxon>
        <taxon>Burkholderiales</taxon>
        <taxon>Oxalobacteraceae</taxon>
        <taxon>Telluria group</taxon>
        <taxon>Duganella</taxon>
    </lineage>
</organism>
<dbReference type="Proteomes" id="UP000481037">
    <property type="component" value="Unassembled WGS sequence"/>
</dbReference>
<sequence>MSQSNKPDPRGFKPGANMPQEGYDPKQQGMSESGNHATGHPGNDTPPGNLQHDPKEQSERALRQDNHNRADQRNEQSAAAAATAATHRDKNAGARGDDSTDTNRDRKR</sequence>
<evidence type="ECO:0000256" key="1">
    <source>
        <dbReference type="SAM" id="MobiDB-lite"/>
    </source>
</evidence>